<dbReference type="InterPro" id="IPR001128">
    <property type="entry name" value="Cyt_P450"/>
</dbReference>
<keyword evidence="7" id="KW-0256">Endoplasmic reticulum</keyword>
<keyword evidence="6" id="KW-0479">Metal-binding</keyword>
<dbReference type="PaxDb" id="6945-B7Q1K5"/>
<evidence type="ECO:0000256" key="9">
    <source>
        <dbReference type="ARBA" id="ARBA00023002"/>
    </source>
</evidence>
<dbReference type="SUPFAM" id="SSF48264">
    <property type="entry name" value="Cytochrome P450"/>
    <property type="match status" value="1"/>
</dbReference>
<dbReference type="OrthoDB" id="2789670at2759"/>
<dbReference type="GO" id="GO:0016705">
    <property type="term" value="F:oxidoreductase activity, acting on paired donors, with incorporation or reduction of molecular oxygen"/>
    <property type="evidence" value="ECO:0007669"/>
    <property type="project" value="InterPro"/>
</dbReference>
<dbReference type="GO" id="GO:0020037">
    <property type="term" value="F:heme binding"/>
    <property type="evidence" value="ECO:0007669"/>
    <property type="project" value="InterPro"/>
</dbReference>
<proteinExistence type="inferred from homology"/>
<dbReference type="InterPro" id="IPR050476">
    <property type="entry name" value="Insect_CytP450_Detox"/>
</dbReference>
<gene>
    <name evidence="14" type="ORF">IscW_ISCW009640</name>
</gene>
<evidence type="ECO:0000256" key="8">
    <source>
        <dbReference type="ARBA" id="ARBA00022848"/>
    </source>
</evidence>
<dbReference type="GO" id="GO:0005789">
    <property type="term" value="C:endoplasmic reticulum membrane"/>
    <property type="evidence" value="ECO:0007669"/>
    <property type="project" value="UniProtKB-SubCell"/>
</dbReference>
<accession>B7Q1K5</accession>
<keyword evidence="10" id="KW-0408">Iron</keyword>
<reference evidence="14 16" key="1">
    <citation type="submission" date="2008-03" db="EMBL/GenBank/DDBJ databases">
        <title>Annotation of Ixodes scapularis.</title>
        <authorList>
            <consortium name="Ixodes scapularis Genome Project Consortium"/>
            <person name="Caler E."/>
            <person name="Hannick L.I."/>
            <person name="Bidwell S."/>
            <person name="Joardar V."/>
            <person name="Thiagarajan M."/>
            <person name="Amedeo P."/>
            <person name="Galinsky K.J."/>
            <person name="Schobel S."/>
            <person name="Inman J."/>
            <person name="Hostetler J."/>
            <person name="Miller J."/>
            <person name="Hammond M."/>
            <person name="Megy K."/>
            <person name="Lawson D."/>
            <person name="Kodira C."/>
            <person name="Sutton G."/>
            <person name="Meyer J."/>
            <person name="Hill C.A."/>
            <person name="Birren B."/>
            <person name="Nene V."/>
            <person name="Collins F."/>
            <person name="Alarcon-Chaidez F."/>
            <person name="Wikel S."/>
            <person name="Strausberg R."/>
        </authorList>
    </citation>
    <scope>NUCLEOTIDE SEQUENCE [LARGE SCALE GENOMIC DNA]</scope>
    <source>
        <strain evidence="16">Wikel</strain>
        <strain evidence="14">Wikel colony</strain>
    </source>
</reference>
<dbReference type="InParanoid" id="B7Q1K5"/>
<dbReference type="EMBL" id="DS838065">
    <property type="protein sequence ID" value="EEC12727.1"/>
    <property type="molecule type" value="Genomic_DNA"/>
</dbReference>
<evidence type="ECO:0000256" key="12">
    <source>
        <dbReference type="ARBA" id="ARBA00023136"/>
    </source>
</evidence>
<evidence type="ECO:0000256" key="3">
    <source>
        <dbReference type="ARBA" id="ARBA00004406"/>
    </source>
</evidence>
<keyword evidence="8" id="KW-0492">Microsome</keyword>
<evidence type="ECO:0000256" key="13">
    <source>
        <dbReference type="SAM" id="MobiDB-lite"/>
    </source>
</evidence>
<dbReference type="PANTHER" id="PTHR24292:SF102">
    <property type="entry name" value="CYTOCHROME P450 FAMILY-RELATED"/>
    <property type="match status" value="1"/>
</dbReference>
<dbReference type="Proteomes" id="UP000001555">
    <property type="component" value="Unassembled WGS sequence"/>
</dbReference>
<evidence type="ECO:0000313" key="14">
    <source>
        <dbReference type="EMBL" id="EEC12727.1"/>
    </source>
</evidence>
<reference evidence="15" key="2">
    <citation type="submission" date="2020-05" db="UniProtKB">
        <authorList>
            <consortium name="EnsemblMetazoa"/>
        </authorList>
    </citation>
    <scope>IDENTIFICATION</scope>
    <source>
        <strain evidence="15">wikel</strain>
    </source>
</reference>
<evidence type="ECO:0000313" key="15">
    <source>
        <dbReference type="EnsemblMetazoa" id="ISCW009640-PA"/>
    </source>
</evidence>
<feature type="compositionally biased region" description="Basic and acidic residues" evidence="13">
    <location>
        <begin position="202"/>
        <end position="217"/>
    </location>
</feature>
<evidence type="ECO:0000256" key="10">
    <source>
        <dbReference type="ARBA" id="ARBA00023004"/>
    </source>
</evidence>
<evidence type="ECO:0000256" key="5">
    <source>
        <dbReference type="ARBA" id="ARBA00022617"/>
    </source>
</evidence>
<organism>
    <name type="scientific">Ixodes scapularis</name>
    <name type="common">Black-legged tick</name>
    <name type="synonym">Deer tick</name>
    <dbReference type="NCBI Taxonomy" id="6945"/>
    <lineage>
        <taxon>Eukaryota</taxon>
        <taxon>Metazoa</taxon>
        <taxon>Ecdysozoa</taxon>
        <taxon>Arthropoda</taxon>
        <taxon>Chelicerata</taxon>
        <taxon>Arachnida</taxon>
        <taxon>Acari</taxon>
        <taxon>Parasitiformes</taxon>
        <taxon>Ixodida</taxon>
        <taxon>Ixodoidea</taxon>
        <taxon>Ixodidae</taxon>
        <taxon>Ixodinae</taxon>
        <taxon>Ixodes</taxon>
    </lineage>
</organism>
<evidence type="ECO:0000313" key="16">
    <source>
        <dbReference type="Proteomes" id="UP000001555"/>
    </source>
</evidence>
<dbReference type="EMBL" id="ABJB011083394">
    <property type="status" value="NOT_ANNOTATED_CDS"/>
    <property type="molecule type" value="Genomic_DNA"/>
</dbReference>
<keyword evidence="11" id="KW-0503">Monooxygenase</keyword>
<dbReference type="GO" id="GO:0004497">
    <property type="term" value="F:monooxygenase activity"/>
    <property type="evidence" value="ECO:0007669"/>
    <property type="project" value="UniProtKB-KW"/>
</dbReference>
<dbReference type="Gene3D" id="1.10.630.10">
    <property type="entry name" value="Cytochrome P450"/>
    <property type="match status" value="1"/>
</dbReference>
<dbReference type="AlphaFoldDB" id="B7Q1K5"/>
<keyword evidence="9" id="KW-0560">Oxidoreductase</keyword>
<evidence type="ECO:0000256" key="2">
    <source>
        <dbReference type="ARBA" id="ARBA00004174"/>
    </source>
</evidence>
<dbReference type="EMBL" id="ABJB010189248">
    <property type="status" value="NOT_ANNOTATED_CDS"/>
    <property type="molecule type" value="Genomic_DNA"/>
</dbReference>
<dbReference type="InterPro" id="IPR036396">
    <property type="entry name" value="Cyt_P450_sf"/>
</dbReference>
<evidence type="ECO:0000256" key="6">
    <source>
        <dbReference type="ARBA" id="ARBA00022723"/>
    </source>
</evidence>
<name>B7Q1K5_IXOSC</name>
<protein>
    <submittedName>
        <fullName evidence="14 15">Cytochrome P450, putative</fullName>
    </submittedName>
</protein>
<feature type="region of interest" description="Disordered" evidence="13">
    <location>
        <begin position="198"/>
        <end position="217"/>
    </location>
</feature>
<dbReference type="VEuPathDB" id="VectorBase:ISCW009640"/>
<dbReference type="VEuPathDB" id="VectorBase:ISCI009640"/>
<sequence length="235" mass="26521">MTSIILRTHKITKMNLQHASGDHWKNMRKVITRQFTPSRLKKQATLMDQCCSEFMEILESLHAQDEAIEVHSAFQRLSLDVMLLSLFGGEGRTAIGREEAGPEIIKRELKNFMASLGNGWQRFIIDCFPEFSLLMRGLLFLRGYFMKYAVDKIQDEMSKMISQRLSSSTGGQDDLLQLLITAQTDVGAAATNQRLAMSNGTERSDHAQLNRGGERRGTLSVSEVQANVHSELVDR</sequence>
<dbReference type="VEuPathDB" id="VectorBase:ISCP_035128"/>
<evidence type="ECO:0000256" key="7">
    <source>
        <dbReference type="ARBA" id="ARBA00022824"/>
    </source>
</evidence>
<comment type="subcellular location">
    <subcellularLocation>
        <location evidence="3">Endoplasmic reticulum membrane</location>
        <topology evidence="3">Peripheral membrane protein</topology>
    </subcellularLocation>
    <subcellularLocation>
        <location evidence="2">Microsome membrane</location>
        <topology evidence="2">Peripheral membrane protein</topology>
    </subcellularLocation>
</comment>
<evidence type="ECO:0000256" key="11">
    <source>
        <dbReference type="ARBA" id="ARBA00023033"/>
    </source>
</evidence>
<dbReference type="GO" id="GO:0005506">
    <property type="term" value="F:iron ion binding"/>
    <property type="evidence" value="ECO:0007669"/>
    <property type="project" value="InterPro"/>
</dbReference>
<dbReference type="EMBL" id="ABJB010540554">
    <property type="status" value="NOT_ANNOTATED_CDS"/>
    <property type="molecule type" value="Genomic_DNA"/>
</dbReference>
<dbReference type="Pfam" id="PF00067">
    <property type="entry name" value="p450"/>
    <property type="match status" value="1"/>
</dbReference>
<comment type="similarity">
    <text evidence="4">Belongs to the cytochrome P450 family.</text>
</comment>
<dbReference type="HOGENOM" id="CLU_1181363_0_0_1"/>
<dbReference type="EMBL" id="ABJB010592535">
    <property type="status" value="NOT_ANNOTATED_CDS"/>
    <property type="molecule type" value="Genomic_DNA"/>
</dbReference>
<keyword evidence="5" id="KW-0349">Heme</keyword>
<dbReference type="PANTHER" id="PTHR24292">
    <property type="entry name" value="CYTOCHROME P450"/>
    <property type="match status" value="1"/>
</dbReference>
<comment type="cofactor">
    <cofactor evidence="1">
        <name>heme</name>
        <dbReference type="ChEBI" id="CHEBI:30413"/>
    </cofactor>
</comment>
<keyword evidence="12" id="KW-0472">Membrane</keyword>
<dbReference type="EnsemblMetazoa" id="ISCW009640-RA">
    <property type="protein sequence ID" value="ISCW009640-PA"/>
    <property type="gene ID" value="ISCW009640"/>
</dbReference>
<dbReference type="EMBL" id="ABJB010717063">
    <property type="status" value="NOT_ANNOTATED_CDS"/>
    <property type="molecule type" value="Genomic_DNA"/>
</dbReference>
<evidence type="ECO:0000256" key="1">
    <source>
        <dbReference type="ARBA" id="ARBA00001971"/>
    </source>
</evidence>
<evidence type="ECO:0000256" key="4">
    <source>
        <dbReference type="ARBA" id="ARBA00010617"/>
    </source>
</evidence>
<keyword evidence="16" id="KW-1185">Reference proteome</keyword>